<feature type="transmembrane region" description="Helical" evidence="1">
    <location>
        <begin position="171"/>
        <end position="198"/>
    </location>
</feature>
<dbReference type="InterPro" id="IPR045339">
    <property type="entry name" value="DUF6534"/>
</dbReference>
<dbReference type="EMBL" id="BDGU01000116">
    <property type="protein sequence ID" value="GAW02798.1"/>
    <property type="molecule type" value="Genomic_DNA"/>
</dbReference>
<evidence type="ECO:0000259" key="2">
    <source>
        <dbReference type="Pfam" id="PF20152"/>
    </source>
</evidence>
<organism evidence="3 4">
    <name type="scientific">Lentinula edodes</name>
    <name type="common">Shiitake mushroom</name>
    <name type="synonym">Lentinus edodes</name>
    <dbReference type="NCBI Taxonomy" id="5353"/>
    <lineage>
        <taxon>Eukaryota</taxon>
        <taxon>Fungi</taxon>
        <taxon>Dikarya</taxon>
        <taxon>Basidiomycota</taxon>
        <taxon>Agaricomycotina</taxon>
        <taxon>Agaricomycetes</taxon>
        <taxon>Agaricomycetidae</taxon>
        <taxon>Agaricales</taxon>
        <taxon>Marasmiineae</taxon>
        <taxon>Omphalotaceae</taxon>
        <taxon>Lentinula</taxon>
    </lineage>
</organism>
<evidence type="ECO:0000313" key="4">
    <source>
        <dbReference type="Proteomes" id="UP000188533"/>
    </source>
</evidence>
<keyword evidence="1" id="KW-0812">Transmembrane</keyword>
<evidence type="ECO:0000256" key="1">
    <source>
        <dbReference type="SAM" id="Phobius"/>
    </source>
</evidence>
<evidence type="ECO:0000313" key="3">
    <source>
        <dbReference type="EMBL" id="GAW02798.1"/>
    </source>
</evidence>
<accession>A0A1Q3E6F2</accession>
<dbReference type="PANTHER" id="PTHR40465:SF1">
    <property type="entry name" value="DUF6534 DOMAIN-CONTAINING PROTEIN"/>
    <property type="match status" value="1"/>
</dbReference>
<dbReference type="Pfam" id="PF20152">
    <property type="entry name" value="DUF6534"/>
    <property type="match status" value="1"/>
</dbReference>
<keyword evidence="1" id="KW-1133">Transmembrane helix</keyword>
<feature type="transmembrane region" description="Helical" evidence="1">
    <location>
        <begin position="293"/>
        <end position="317"/>
    </location>
</feature>
<gene>
    <name evidence="3" type="ORF">LENED_004470</name>
</gene>
<comment type="caution">
    <text evidence="3">The sequence shown here is derived from an EMBL/GenBank/DDBJ whole genome shotgun (WGS) entry which is preliminary data.</text>
</comment>
<feature type="transmembrane region" description="Helical" evidence="1">
    <location>
        <begin position="102"/>
        <end position="125"/>
    </location>
</feature>
<protein>
    <recommendedName>
        <fullName evidence="2">DUF6534 domain-containing protein</fullName>
    </recommendedName>
</protein>
<feature type="transmembrane region" description="Helical" evidence="1">
    <location>
        <begin position="250"/>
        <end position="272"/>
    </location>
</feature>
<reference evidence="3 4" key="2">
    <citation type="submission" date="2017-02" db="EMBL/GenBank/DDBJ databases">
        <title>A genome survey and senescence transcriptome analysis in Lentinula edodes.</title>
        <authorList>
            <person name="Sakamoto Y."/>
            <person name="Nakade K."/>
            <person name="Sato S."/>
            <person name="Yoshida Y."/>
            <person name="Miyazaki K."/>
            <person name="Natsume S."/>
            <person name="Konno N."/>
        </authorList>
    </citation>
    <scope>NUCLEOTIDE SEQUENCE [LARGE SCALE GENOMIC DNA]</scope>
    <source>
        <strain evidence="3 4">NBRC 111202</strain>
    </source>
</reference>
<dbReference type="STRING" id="5353.A0A1Q3E6F2"/>
<sequence>MELALYQFFARVAQGPAAFMTIRMRHSRNFLSNTRQSEKDCTSISPLFSQPSYHDCFSWPFSPLANYFRDPLSLSITGTTRAIMSAPPIGTATMDVSLTTGAIVVGSLFSFFTMGIVAVCLWIYYTNYPKDPIYFKLLVSFMAILAILDTVTTGCWAYLWAVTHWGDPTIFAYLPTVFVIETFCFGTACLTNQCFFAWRLWTITKRKNWYLPLFIVSNGLIQEAVVFWLMNLFRTHPLLVDLGAALPTGYAWLVCAILGDASVTVGMVYYLRIKTSSRDIVVNASSRSVLNGIIVRTLQCNVLALLSQVAMFVMFFLKSNPNVGAYFFFNDFLVVKIYAFSLLLTLNARKTMATKFDSSRGGGTSDNIALSNVQSAINRTRVQLPHEPGVVSIQVHQQVDVDETWKQDSATSQYSERKVDYV</sequence>
<feature type="transmembrane region" description="Helical" evidence="1">
    <location>
        <begin position="210"/>
        <end position="230"/>
    </location>
</feature>
<feature type="transmembrane region" description="Helical" evidence="1">
    <location>
        <begin position="137"/>
        <end position="159"/>
    </location>
</feature>
<proteinExistence type="predicted"/>
<reference evidence="3 4" key="1">
    <citation type="submission" date="2016-08" db="EMBL/GenBank/DDBJ databases">
        <authorList>
            <consortium name="Lentinula edodes genome sequencing consortium"/>
            <person name="Sakamoto Y."/>
            <person name="Nakade K."/>
            <person name="Sato S."/>
            <person name="Yoshida Y."/>
            <person name="Miyazaki K."/>
            <person name="Natsume S."/>
            <person name="Konno N."/>
        </authorList>
    </citation>
    <scope>NUCLEOTIDE SEQUENCE [LARGE SCALE GENOMIC DNA]</scope>
    <source>
        <strain evidence="3 4">NBRC 111202</strain>
    </source>
</reference>
<dbReference type="AlphaFoldDB" id="A0A1Q3E6F2"/>
<feature type="transmembrane region" description="Helical" evidence="1">
    <location>
        <begin position="323"/>
        <end position="346"/>
    </location>
</feature>
<feature type="domain" description="DUF6534" evidence="2">
    <location>
        <begin position="257"/>
        <end position="350"/>
    </location>
</feature>
<keyword evidence="1" id="KW-0472">Membrane</keyword>
<name>A0A1Q3E6F2_LENED</name>
<dbReference type="Proteomes" id="UP000188533">
    <property type="component" value="Unassembled WGS sequence"/>
</dbReference>
<dbReference type="PANTHER" id="PTHR40465">
    <property type="entry name" value="CHROMOSOME 1, WHOLE GENOME SHOTGUN SEQUENCE"/>
    <property type="match status" value="1"/>
</dbReference>
<keyword evidence="4" id="KW-1185">Reference proteome</keyword>